<evidence type="ECO:0000256" key="2">
    <source>
        <dbReference type="ARBA" id="ARBA00022679"/>
    </source>
</evidence>
<dbReference type="GO" id="GO:0009307">
    <property type="term" value="P:DNA restriction-modification system"/>
    <property type="evidence" value="ECO:0007669"/>
    <property type="project" value="UniProtKB-KW"/>
</dbReference>
<keyword evidence="3" id="KW-0680">Restriction system</keyword>
<reference evidence="4" key="1">
    <citation type="submission" date="2021-05" db="EMBL/GenBank/DDBJ databases">
        <authorList>
            <person name="Pietrasiak N."/>
            <person name="Ward R."/>
            <person name="Stajich J.E."/>
            <person name="Kurbessoian T."/>
        </authorList>
    </citation>
    <scope>NUCLEOTIDE SEQUENCE</scope>
    <source>
        <strain evidence="4">CPER-KK1</strain>
    </source>
</reference>
<evidence type="ECO:0000313" key="5">
    <source>
        <dbReference type="Proteomes" id="UP000753908"/>
    </source>
</evidence>
<dbReference type="EMBL" id="JAHHIF010000088">
    <property type="protein sequence ID" value="MBW4549250.1"/>
    <property type="molecule type" value="Genomic_DNA"/>
</dbReference>
<proteinExistence type="predicted"/>
<dbReference type="Pfam" id="PF00145">
    <property type="entry name" value="DNA_methylase"/>
    <property type="match status" value="1"/>
</dbReference>
<comment type="caution">
    <text evidence="4">The sequence shown here is derived from an EMBL/GenBank/DDBJ whole genome shotgun (WGS) entry which is preliminary data.</text>
</comment>
<keyword evidence="2" id="KW-0808">Transferase</keyword>
<accession>A0A951PS49</accession>
<dbReference type="SUPFAM" id="SSF53335">
    <property type="entry name" value="S-adenosyl-L-methionine-dependent methyltransferases"/>
    <property type="match status" value="1"/>
</dbReference>
<name>A0A951PS49_9CYAN</name>
<evidence type="ECO:0000256" key="3">
    <source>
        <dbReference type="ARBA" id="ARBA00022747"/>
    </source>
</evidence>
<evidence type="ECO:0000256" key="1">
    <source>
        <dbReference type="ARBA" id="ARBA00022603"/>
    </source>
</evidence>
<reference evidence="4" key="2">
    <citation type="journal article" date="2022" name="Microbiol. Resour. Announc.">
        <title>Metagenome Sequencing to Explore Phylogenomics of Terrestrial Cyanobacteria.</title>
        <authorList>
            <person name="Ward R.D."/>
            <person name="Stajich J.E."/>
            <person name="Johansen J.R."/>
            <person name="Huntemann M."/>
            <person name="Clum A."/>
            <person name="Foster B."/>
            <person name="Foster B."/>
            <person name="Roux S."/>
            <person name="Palaniappan K."/>
            <person name="Varghese N."/>
            <person name="Mukherjee S."/>
            <person name="Reddy T.B.K."/>
            <person name="Daum C."/>
            <person name="Copeland A."/>
            <person name="Chen I.A."/>
            <person name="Ivanova N.N."/>
            <person name="Kyrpides N.C."/>
            <person name="Shapiro N."/>
            <person name="Eloe-Fadrosh E.A."/>
            <person name="Pietrasiak N."/>
        </authorList>
    </citation>
    <scope>NUCLEOTIDE SEQUENCE</scope>
    <source>
        <strain evidence="4">CPER-KK1</strain>
    </source>
</reference>
<dbReference type="InterPro" id="IPR001525">
    <property type="entry name" value="C5_MeTfrase"/>
</dbReference>
<gene>
    <name evidence="4" type="ORF">KME25_33315</name>
</gene>
<dbReference type="Gene3D" id="3.90.120.10">
    <property type="entry name" value="DNA Methylase, subunit A, domain 2"/>
    <property type="match status" value="1"/>
</dbReference>
<sequence length="72" mass="7912">MTVDEALRLQTFPHNYKFIGGQSSVYRQIGNAVPCDLAQVVAEVVRDCLAKGEVVEPISLVEGKARQLRLAI</sequence>
<dbReference type="GO" id="GO:0008168">
    <property type="term" value="F:methyltransferase activity"/>
    <property type="evidence" value="ECO:0007669"/>
    <property type="project" value="UniProtKB-KW"/>
</dbReference>
<keyword evidence="1 4" id="KW-0489">Methyltransferase</keyword>
<protein>
    <submittedName>
        <fullName evidence="4">DNA cytosine methyltransferase</fullName>
    </submittedName>
</protein>
<organism evidence="4 5">
    <name type="scientific">Symplocastrum torsivum CPER-KK1</name>
    <dbReference type="NCBI Taxonomy" id="450513"/>
    <lineage>
        <taxon>Bacteria</taxon>
        <taxon>Bacillati</taxon>
        <taxon>Cyanobacteriota</taxon>
        <taxon>Cyanophyceae</taxon>
        <taxon>Oscillatoriophycideae</taxon>
        <taxon>Oscillatoriales</taxon>
        <taxon>Microcoleaceae</taxon>
        <taxon>Symplocastrum</taxon>
    </lineage>
</organism>
<dbReference type="AlphaFoldDB" id="A0A951PS49"/>
<dbReference type="InterPro" id="IPR029063">
    <property type="entry name" value="SAM-dependent_MTases_sf"/>
</dbReference>
<evidence type="ECO:0000313" key="4">
    <source>
        <dbReference type="EMBL" id="MBW4549250.1"/>
    </source>
</evidence>
<dbReference type="Proteomes" id="UP000753908">
    <property type="component" value="Unassembled WGS sequence"/>
</dbReference>
<dbReference type="GO" id="GO:0032259">
    <property type="term" value="P:methylation"/>
    <property type="evidence" value="ECO:0007669"/>
    <property type="project" value="UniProtKB-KW"/>
</dbReference>